<dbReference type="Gene3D" id="3.40.50.1820">
    <property type="entry name" value="alpha/beta hydrolase"/>
    <property type="match status" value="1"/>
</dbReference>
<evidence type="ECO:0000259" key="1">
    <source>
        <dbReference type="Pfam" id="PF00561"/>
    </source>
</evidence>
<keyword evidence="2" id="KW-0378">Hydrolase</keyword>
<dbReference type="GO" id="GO:0016787">
    <property type="term" value="F:hydrolase activity"/>
    <property type="evidence" value="ECO:0007669"/>
    <property type="project" value="UniProtKB-KW"/>
</dbReference>
<dbReference type="SUPFAM" id="SSF53474">
    <property type="entry name" value="alpha/beta-Hydrolases"/>
    <property type="match status" value="1"/>
</dbReference>
<sequence>MREFIHQGLKLEYEVSGTGIPLLFLHGMGGSTKQIHSACQPSQNIQLIAMNQQGHGESDVNWEHLDFNRLGDDAVSLLDNLHIEKAYLAGISMGAAVSLNAASRYPDRVRGLLLIRNAWTDKPMSEEVRTAYRDLGMSLKNGGPEAFYQTEGWNIVKECSSYTKQAFLSPFFEPASVKNWQKYLILPGKAPVDSLTGLTMLNMPVTILANKNDLCHPYEYGEYLHTHIPGSTFVEIPDKDSGKAEHNAMINQALHSLLPISS</sequence>
<organism evidence="2 3">
    <name type="scientific">Kineothrix sedimenti</name>
    <dbReference type="NCBI Taxonomy" id="3123317"/>
    <lineage>
        <taxon>Bacteria</taxon>
        <taxon>Bacillati</taxon>
        <taxon>Bacillota</taxon>
        <taxon>Clostridia</taxon>
        <taxon>Lachnospirales</taxon>
        <taxon>Lachnospiraceae</taxon>
        <taxon>Kineothrix</taxon>
    </lineage>
</organism>
<dbReference type="PANTHER" id="PTHR43433:SF5">
    <property type="entry name" value="AB HYDROLASE-1 DOMAIN-CONTAINING PROTEIN"/>
    <property type="match status" value="1"/>
</dbReference>
<dbReference type="Proteomes" id="UP001451571">
    <property type="component" value="Chromosome"/>
</dbReference>
<dbReference type="EMBL" id="CP146256">
    <property type="protein sequence ID" value="XAH75184.1"/>
    <property type="molecule type" value="Genomic_DNA"/>
</dbReference>
<gene>
    <name evidence="2" type="ORF">V6984_05315</name>
</gene>
<keyword evidence="3" id="KW-1185">Reference proteome</keyword>
<dbReference type="InterPro" id="IPR029058">
    <property type="entry name" value="AB_hydrolase_fold"/>
</dbReference>
<dbReference type="RefSeq" id="WP_342758747.1">
    <property type="nucleotide sequence ID" value="NZ_CP146256.1"/>
</dbReference>
<proteinExistence type="predicted"/>
<dbReference type="PANTHER" id="PTHR43433">
    <property type="entry name" value="HYDROLASE, ALPHA/BETA FOLD FAMILY PROTEIN"/>
    <property type="match status" value="1"/>
</dbReference>
<dbReference type="PRINTS" id="PR00111">
    <property type="entry name" value="ABHYDROLASE"/>
</dbReference>
<dbReference type="InterPro" id="IPR050471">
    <property type="entry name" value="AB_hydrolase"/>
</dbReference>
<evidence type="ECO:0000313" key="2">
    <source>
        <dbReference type="EMBL" id="XAH75184.1"/>
    </source>
</evidence>
<name>A0ABZ3F085_9FIRM</name>
<dbReference type="Pfam" id="PF00561">
    <property type="entry name" value="Abhydrolase_1"/>
    <property type="match status" value="1"/>
</dbReference>
<dbReference type="InterPro" id="IPR000073">
    <property type="entry name" value="AB_hydrolase_1"/>
</dbReference>
<evidence type="ECO:0000313" key="3">
    <source>
        <dbReference type="Proteomes" id="UP001451571"/>
    </source>
</evidence>
<accession>A0ABZ3F085</accession>
<feature type="domain" description="AB hydrolase-1" evidence="1">
    <location>
        <begin position="21"/>
        <end position="120"/>
    </location>
</feature>
<protein>
    <submittedName>
        <fullName evidence="2">Alpha/beta hydrolase</fullName>
    </submittedName>
</protein>
<reference evidence="2 3" key="1">
    <citation type="submission" date="2024-02" db="EMBL/GenBank/DDBJ databases">
        <title>Bacterial strain from lacustrine sediment.</title>
        <authorList>
            <person name="Petit C."/>
            <person name="Fadhlaoui K."/>
        </authorList>
    </citation>
    <scope>NUCLEOTIDE SEQUENCE [LARGE SCALE GENOMIC DNA]</scope>
    <source>
        <strain evidence="2 3">IPX-CK</strain>
    </source>
</reference>